<sequence>MDTAGEMKIVTFALGDQVFGIDMRSLIEIREWAAPTPLPSVPSYILGVSNLRGTVIPIVGLAERLGWEPSVIHPRSCVLVVAISGKQAGFLIDEVNDIVVIQQNAIQPAPDVEIQEANVISGLVQVPQRATDGGEDTHSMVLLLDLDALAITRHLDLAA</sequence>
<dbReference type="PANTHER" id="PTHR22617">
    <property type="entry name" value="CHEMOTAXIS SENSOR HISTIDINE KINASE-RELATED"/>
    <property type="match status" value="1"/>
</dbReference>
<dbReference type="EMBL" id="JAHWZX010000004">
    <property type="protein sequence ID" value="MBW4330430.1"/>
    <property type="molecule type" value="Genomic_DNA"/>
</dbReference>
<evidence type="ECO:0000259" key="1">
    <source>
        <dbReference type="PROSITE" id="PS50851"/>
    </source>
</evidence>
<evidence type="ECO:0000313" key="2">
    <source>
        <dbReference type="EMBL" id="MBW4330430.1"/>
    </source>
</evidence>
<dbReference type="Proteomes" id="UP001197214">
    <property type="component" value="Unassembled WGS sequence"/>
</dbReference>
<comment type="caution">
    <text evidence="2">The sequence shown here is derived from an EMBL/GenBank/DDBJ whole genome shotgun (WGS) entry which is preliminary data.</text>
</comment>
<evidence type="ECO:0000313" key="3">
    <source>
        <dbReference type="Proteomes" id="UP001197214"/>
    </source>
</evidence>
<dbReference type="SMART" id="SM00260">
    <property type="entry name" value="CheW"/>
    <property type="match status" value="1"/>
</dbReference>
<dbReference type="InterPro" id="IPR039315">
    <property type="entry name" value="CheW"/>
</dbReference>
<accession>A0ABS6XJQ6</accession>
<reference evidence="2 3" key="1">
    <citation type="submission" date="2021-07" db="EMBL/GenBank/DDBJ databases">
        <title>Stakelama flava sp. nov., a novel endophytic bacterium isolated from branch of Kandelia candel.</title>
        <authorList>
            <person name="Tuo L."/>
        </authorList>
    </citation>
    <scope>NUCLEOTIDE SEQUENCE [LARGE SCALE GENOMIC DNA]</scope>
    <source>
        <strain evidence="2 3">CBK3Z-3</strain>
    </source>
</reference>
<dbReference type="InterPro" id="IPR002545">
    <property type="entry name" value="CheW-lke_dom"/>
</dbReference>
<name>A0ABS6XJQ6_9SPHN</name>
<proteinExistence type="predicted"/>
<keyword evidence="3" id="KW-1185">Reference proteome</keyword>
<dbReference type="Pfam" id="PF01584">
    <property type="entry name" value="CheW"/>
    <property type="match status" value="1"/>
</dbReference>
<dbReference type="PANTHER" id="PTHR22617:SF23">
    <property type="entry name" value="CHEMOTAXIS PROTEIN CHEW"/>
    <property type="match status" value="1"/>
</dbReference>
<feature type="domain" description="CheW-like" evidence="1">
    <location>
        <begin position="6"/>
        <end position="155"/>
    </location>
</feature>
<organism evidence="2 3">
    <name type="scientific">Stakelama flava</name>
    <dbReference type="NCBI Taxonomy" id="2860338"/>
    <lineage>
        <taxon>Bacteria</taxon>
        <taxon>Pseudomonadati</taxon>
        <taxon>Pseudomonadota</taxon>
        <taxon>Alphaproteobacteria</taxon>
        <taxon>Sphingomonadales</taxon>
        <taxon>Sphingomonadaceae</taxon>
        <taxon>Stakelama</taxon>
    </lineage>
</organism>
<gene>
    <name evidence="2" type="ORF">KY084_06025</name>
</gene>
<dbReference type="PROSITE" id="PS50851">
    <property type="entry name" value="CHEW"/>
    <property type="match status" value="1"/>
</dbReference>
<protein>
    <submittedName>
        <fullName evidence="2">Chemotaxis protein CheW</fullName>
    </submittedName>
</protein>